<evidence type="ECO:0000256" key="3">
    <source>
        <dbReference type="SAM" id="MobiDB-lite"/>
    </source>
</evidence>
<dbReference type="PANTHER" id="PTHR30055">
    <property type="entry name" value="HTH-TYPE TRANSCRIPTIONAL REGULATOR RUTR"/>
    <property type="match status" value="1"/>
</dbReference>
<dbReference type="Pfam" id="PF17937">
    <property type="entry name" value="TetR_C_28"/>
    <property type="match status" value="1"/>
</dbReference>
<proteinExistence type="predicted"/>
<keyword evidence="6" id="KW-1185">Reference proteome</keyword>
<dbReference type="PROSITE" id="PS50977">
    <property type="entry name" value="HTH_TETR_2"/>
    <property type="match status" value="1"/>
</dbReference>
<evidence type="ECO:0000313" key="5">
    <source>
        <dbReference type="EMBL" id="EHY31381.1"/>
    </source>
</evidence>
<comment type="caution">
    <text evidence="5">The sequence shown here is derived from an EMBL/GenBank/DDBJ whole genome shotgun (WGS) entry which is preliminary data.</text>
</comment>
<dbReference type="HOGENOM" id="CLU_091687_4_0_4"/>
<dbReference type="SUPFAM" id="SSF46689">
    <property type="entry name" value="Homeodomain-like"/>
    <property type="match status" value="1"/>
</dbReference>
<evidence type="ECO:0000256" key="2">
    <source>
        <dbReference type="PROSITE-ProRule" id="PRU00335"/>
    </source>
</evidence>
<evidence type="ECO:0000256" key="1">
    <source>
        <dbReference type="ARBA" id="ARBA00023125"/>
    </source>
</evidence>
<gene>
    <name evidence="5" type="ORF">HMPREF9440_01253</name>
</gene>
<sequence length="235" mass="26589">MTTDPSRLNPPKFPGTFEPADAADPSELSEQKGTVKRGQLRRTNRQGTETKELICEAAKTILREEGGEHLTFDRIARVADMSKGTLMYHYGSKNALMEELMERYRDRLAKRLSLGMIEAEMIESKVKDPTVAGFFEWYRTFHEEDASNTAYGLSILALSVKNDRMLKVLQDWYEELFDGLRDSKAGVDGLIAVLALEGLFFLRHFRMDMIGDEEVRAALAVMERRCAGEDVPSAL</sequence>
<dbReference type="InterPro" id="IPR050109">
    <property type="entry name" value="HTH-type_TetR-like_transc_reg"/>
</dbReference>
<dbReference type="InterPro" id="IPR009057">
    <property type="entry name" value="Homeodomain-like_sf"/>
</dbReference>
<dbReference type="Proteomes" id="UP000004956">
    <property type="component" value="Unassembled WGS sequence"/>
</dbReference>
<accession>H3KET8</accession>
<dbReference type="Pfam" id="PF00440">
    <property type="entry name" value="TetR_N"/>
    <property type="match status" value="1"/>
</dbReference>
<feature type="non-terminal residue" evidence="5">
    <location>
        <position position="235"/>
    </location>
</feature>
<organism evidence="5 6">
    <name type="scientific">Sutterella parvirubra YIT 11816</name>
    <dbReference type="NCBI Taxonomy" id="762967"/>
    <lineage>
        <taxon>Bacteria</taxon>
        <taxon>Pseudomonadati</taxon>
        <taxon>Pseudomonadota</taxon>
        <taxon>Betaproteobacteria</taxon>
        <taxon>Burkholderiales</taxon>
        <taxon>Sutterellaceae</taxon>
        <taxon>Sutterella</taxon>
    </lineage>
</organism>
<dbReference type="RefSeq" id="WP_008542130.1">
    <property type="nucleotide sequence ID" value="NZ_JH604953.1"/>
</dbReference>
<keyword evidence="1 2" id="KW-0238">DNA-binding</keyword>
<dbReference type="InterPro" id="IPR001647">
    <property type="entry name" value="HTH_TetR"/>
</dbReference>
<dbReference type="Gene3D" id="1.10.357.10">
    <property type="entry name" value="Tetracycline Repressor, domain 2"/>
    <property type="match status" value="1"/>
</dbReference>
<dbReference type="PRINTS" id="PR00455">
    <property type="entry name" value="HTHTETR"/>
</dbReference>
<feature type="domain" description="HTH tetR-type" evidence="4">
    <location>
        <begin position="48"/>
        <end position="108"/>
    </location>
</feature>
<dbReference type="EMBL" id="AFBQ01000172">
    <property type="protein sequence ID" value="EHY31381.1"/>
    <property type="molecule type" value="Genomic_DNA"/>
</dbReference>
<feature type="DNA-binding region" description="H-T-H motif" evidence="2">
    <location>
        <begin position="71"/>
        <end position="90"/>
    </location>
</feature>
<feature type="region of interest" description="Disordered" evidence="3">
    <location>
        <begin position="1"/>
        <end position="48"/>
    </location>
</feature>
<dbReference type="AlphaFoldDB" id="H3KET8"/>
<dbReference type="PANTHER" id="PTHR30055:SF148">
    <property type="entry name" value="TETR-FAMILY TRANSCRIPTIONAL REGULATOR"/>
    <property type="match status" value="1"/>
</dbReference>
<dbReference type="GO" id="GO:0003700">
    <property type="term" value="F:DNA-binding transcription factor activity"/>
    <property type="evidence" value="ECO:0007669"/>
    <property type="project" value="TreeGrafter"/>
</dbReference>
<evidence type="ECO:0000259" key="4">
    <source>
        <dbReference type="PROSITE" id="PS50977"/>
    </source>
</evidence>
<feature type="compositionally biased region" description="Basic residues" evidence="3">
    <location>
        <begin position="34"/>
        <end position="44"/>
    </location>
</feature>
<reference evidence="5 6" key="1">
    <citation type="submission" date="2011-11" db="EMBL/GenBank/DDBJ databases">
        <authorList>
            <person name="Weinstock G."/>
            <person name="Sodergren E."/>
            <person name="Clifton S."/>
            <person name="Fulton L."/>
            <person name="Fulton B."/>
            <person name="Courtney L."/>
            <person name="Fronick C."/>
            <person name="Harrison M."/>
            <person name="Strong C."/>
            <person name="Farmer C."/>
            <person name="Delahaunty K."/>
            <person name="Markovic C."/>
            <person name="Hall O."/>
            <person name="Minx P."/>
            <person name="Tomlinson C."/>
            <person name="Mitreva M."/>
            <person name="Hou S."/>
            <person name="Chen J."/>
            <person name="Wollam A."/>
            <person name="Pepin K.H."/>
            <person name="Johnson M."/>
            <person name="Bhonagiri V."/>
            <person name="Zhang X."/>
            <person name="Suruliraj S."/>
            <person name="Warren W."/>
            <person name="Chinwalla A."/>
            <person name="Mardis E.R."/>
            <person name="Wilson R.K."/>
        </authorList>
    </citation>
    <scope>NUCLEOTIDE SEQUENCE [LARGE SCALE GENOMIC DNA]</scope>
    <source>
        <strain evidence="5 6">YIT 11816</strain>
    </source>
</reference>
<evidence type="ECO:0000313" key="6">
    <source>
        <dbReference type="Proteomes" id="UP000004956"/>
    </source>
</evidence>
<dbReference type="InterPro" id="IPR041479">
    <property type="entry name" value="TetR_CgmR_C"/>
</dbReference>
<dbReference type="GO" id="GO:0000976">
    <property type="term" value="F:transcription cis-regulatory region binding"/>
    <property type="evidence" value="ECO:0007669"/>
    <property type="project" value="TreeGrafter"/>
</dbReference>
<dbReference type="STRING" id="762967.HMPREF9440_01253"/>
<name>H3KET8_9BURK</name>
<protein>
    <submittedName>
        <fullName evidence="5">Transcriptional regulator, TetR family</fullName>
    </submittedName>
</protein>